<organism evidence="2 3">
    <name type="scientific">Allopontixanthobacter sediminis</name>
    <dbReference type="NCBI Taxonomy" id="1689985"/>
    <lineage>
        <taxon>Bacteria</taxon>
        <taxon>Pseudomonadati</taxon>
        <taxon>Pseudomonadota</taxon>
        <taxon>Alphaproteobacteria</taxon>
        <taxon>Sphingomonadales</taxon>
        <taxon>Erythrobacteraceae</taxon>
        <taxon>Allopontixanthobacter</taxon>
    </lineage>
</organism>
<dbReference type="RefSeq" id="WP_160754610.1">
    <property type="nucleotide sequence ID" value="NZ_WTYL01000001.1"/>
</dbReference>
<proteinExistence type="predicted"/>
<sequence>MDIRDRIRQVIDANPTLSVRKVSLKAGLSDSMLHKFLTSSTNSLTLDTVDKLAAALEVDPRWLAYGEGGPEMATRVEDIISRIAEDRLEQALRLLEAFAEDDRKRA</sequence>
<name>A0A845AYE6_9SPHN</name>
<dbReference type="OrthoDB" id="7363968at2"/>
<dbReference type="Gene3D" id="1.10.260.40">
    <property type="entry name" value="lambda repressor-like DNA-binding domains"/>
    <property type="match status" value="1"/>
</dbReference>
<dbReference type="EMBL" id="WTYL01000001">
    <property type="protein sequence ID" value="MXP42956.1"/>
    <property type="molecule type" value="Genomic_DNA"/>
</dbReference>
<keyword evidence="3" id="KW-1185">Reference proteome</keyword>
<evidence type="ECO:0000313" key="3">
    <source>
        <dbReference type="Proteomes" id="UP000431922"/>
    </source>
</evidence>
<evidence type="ECO:0000259" key="1">
    <source>
        <dbReference type="PROSITE" id="PS50943"/>
    </source>
</evidence>
<dbReference type="SMART" id="SM00530">
    <property type="entry name" value="HTH_XRE"/>
    <property type="match status" value="1"/>
</dbReference>
<evidence type="ECO:0000313" key="2">
    <source>
        <dbReference type="EMBL" id="MXP42956.1"/>
    </source>
</evidence>
<dbReference type="Proteomes" id="UP000431922">
    <property type="component" value="Unassembled WGS sequence"/>
</dbReference>
<feature type="domain" description="HTH cro/C1-type" evidence="1">
    <location>
        <begin position="17"/>
        <end position="63"/>
    </location>
</feature>
<dbReference type="Pfam" id="PF01381">
    <property type="entry name" value="HTH_3"/>
    <property type="match status" value="1"/>
</dbReference>
<protein>
    <submittedName>
        <fullName evidence="2">Helix-turn-helix domain-containing protein</fullName>
    </submittedName>
</protein>
<reference evidence="2 3" key="1">
    <citation type="submission" date="2019-12" db="EMBL/GenBank/DDBJ databases">
        <title>Genomic-based taxomic classification of the family Erythrobacteraceae.</title>
        <authorList>
            <person name="Xu L."/>
        </authorList>
    </citation>
    <scope>NUCLEOTIDE SEQUENCE [LARGE SCALE GENOMIC DNA]</scope>
    <source>
        <strain evidence="2 3">KCTC 42453</strain>
    </source>
</reference>
<dbReference type="InterPro" id="IPR010982">
    <property type="entry name" value="Lambda_DNA-bd_dom_sf"/>
</dbReference>
<gene>
    <name evidence="2" type="ORF">GRI65_00635</name>
</gene>
<dbReference type="SUPFAM" id="SSF47413">
    <property type="entry name" value="lambda repressor-like DNA-binding domains"/>
    <property type="match status" value="1"/>
</dbReference>
<accession>A0A845AYE6</accession>
<dbReference type="PROSITE" id="PS50943">
    <property type="entry name" value="HTH_CROC1"/>
    <property type="match status" value="1"/>
</dbReference>
<dbReference type="GO" id="GO:0003677">
    <property type="term" value="F:DNA binding"/>
    <property type="evidence" value="ECO:0007669"/>
    <property type="project" value="InterPro"/>
</dbReference>
<comment type="caution">
    <text evidence="2">The sequence shown here is derived from an EMBL/GenBank/DDBJ whole genome shotgun (WGS) entry which is preliminary data.</text>
</comment>
<dbReference type="InterPro" id="IPR001387">
    <property type="entry name" value="Cro/C1-type_HTH"/>
</dbReference>
<dbReference type="AlphaFoldDB" id="A0A845AYE6"/>